<comment type="cofactor">
    <cofactor evidence="8">
        <name>Zn(2+)</name>
        <dbReference type="ChEBI" id="CHEBI:29105"/>
    </cofactor>
    <text evidence="8">Binds 2 zinc ions per subunit.</text>
</comment>
<dbReference type="GO" id="GO:0003677">
    <property type="term" value="F:DNA binding"/>
    <property type="evidence" value="ECO:0007669"/>
    <property type="project" value="UniProtKB-UniRule"/>
</dbReference>
<dbReference type="GO" id="GO:0006310">
    <property type="term" value="P:DNA recombination"/>
    <property type="evidence" value="ECO:0007669"/>
    <property type="project" value="InterPro"/>
</dbReference>
<feature type="binding site" evidence="8">
    <location>
        <position position="450"/>
    </location>
    <ligand>
        <name>Zn(2+)</name>
        <dbReference type="ChEBI" id="CHEBI:29105"/>
        <label>1</label>
    </ligand>
</feature>
<evidence type="ECO:0000256" key="4">
    <source>
        <dbReference type="ARBA" id="ARBA00022741"/>
    </source>
</evidence>
<evidence type="ECO:0000256" key="7">
    <source>
        <dbReference type="ARBA" id="ARBA00023125"/>
    </source>
</evidence>
<dbReference type="GO" id="GO:0005524">
    <property type="term" value="F:ATP binding"/>
    <property type="evidence" value="ECO:0007669"/>
    <property type="project" value="UniProtKB-UniRule"/>
</dbReference>
<dbReference type="HAMAP" id="MF_00983">
    <property type="entry name" value="PriA"/>
    <property type="match status" value="1"/>
</dbReference>
<dbReference type="InterPro" id="IPR027417">
    <property type="entry name" value="P-loop_NTPase"/>
</dbReference>
<dbReference type="GO" id="GO:0006270">
    <property type="term" value="P:DNA replication initiation"/>
    <property type="evidence" value="ECO:0007669"/>
    <property type="project" value="TreeGrafter"/>
</dbReference>
<evidence type="ECO:0000256" key="2">
    <source>
        <dbReference type="ARBA" id="ARBA00022705"/>
    </source>
</evidence>
<evidence type="ECO:0000256" key="5">
    <source>
        <dbReference type="ARBA" id="ARBA00022833"/>
    </source>
</evidence>
<reference evidence="10 11" key="1">
    <citation type="submission" date="2018-01" db="EMBL/GenBank/DDBJ databases">
        <title>Twenty Corynebacterium bovis Genomes.</title>
        <authorList>
            <person name="Gulvik C.A."/>
        </authorList>
    </citation>
    <scope>NUCLEOTIDE SEQUENCE [LARGE SCALE GENOMIC DNA]</scope>
    <source>
        <strain evidence="10 11">16-2004</strain>
    </source>
</reference>
<comment type="caution">
    <text evidence="10">The sequence shown here is derived from an EMBL/GenBank/DDBJ whole genome shotgun (WGS) entry which is preliminary data.</text>
</comment>
<name>A0A3R8PLP7_9CORY</name>
<evidence type="ECO:0000259" key="9">
    <source>
        <dbReference type="Pfam" id="PF17764"/>
    </source>
</evidence>
<dbReference type="InterPro" id="IPR041222">
    <property type="entry name" value="PriA_3primeBD"/>
</dbReference>
<feature type="binding site" evidence="8">
    <location>
        <position position="410"/>
    </location>
    <ligand>
        <name>Zn(2+)</name>
        <dbReference type="ChEBI" id="CHEBI:29105"/>
        <label>1</label>
    </ligand>
</feature>
<keyword evidence="3 8" id="KW-0479">Metal-binding</keyword>
<evidence type="ECO:0000313" key="10">
    <source>
        <dbReference type="EMBL" id="RRQ04851.1"/>
    </source>
</evidence>
<dbReference type="Gene3D" id="3.40.1440.60">
    <property type="entry name" value="PriA, 3(prime) DNA-binding domain"/>
    <property type="match status" value="1"/>
</dbReference>
<keyword evidence="6 8" id="KW-0067">ATP-binding</keyword>
<keyword evidence="2 8" id="KW-0235">DNA replication</keyword>
<evidence type="ECO:0000256" key="8">
    <source>
        <dbReference type="HAMAP-Rule" id="MF_00983"/>
    </source>
</evidence>
<protein>
    <recommendedName>
        <fullName evidence="8">Probable replication restart protein PriA</fullName>
    </recommendedName>
    <alternativeName>
        <fullName evidence="8">Putative ATP-dependent DNA helicase PriA</fullName>
    </alternativeName>
</protein>
<dbReference type="GO" id="GO:0006302">
    <property type="term" value="P:double-strand break repair"/>
    <property type="evidence" value="ECO:0007669"/>
    <property type="project" value="InterPro"/>
</dbReference>
<dbReference type="GO" id="GO:1990077">
    <property type="term" value="C:primosome complex"/>
    <property type="evidence" value="ECO:0007669"/>
    <property type="project" value="UniProtKB-UniRule"/>
</dbReference>
<evidence type="ECO:0000256" key="1">
    <source>
        <dbReference type="ARBA" id="ARBA00022515"/>
    </source>
</evidence>
<keyword evidence="4 8" id="KW-0547">Nucleotide-binding</keyword>
<keyword evidence="1 8" id="KW-0639">Primosome</keyword>
<dbReference type="PANTHER" id="PTHR30580">
    <property type="entry name" value="PRIMOSOMAL PROTEIN N"/>
    <property type="match status" value="1"/>
</dbReference>
<feature type="binding site" evidence="8">
    <location>
        <position position="453"/>
    </location>
    <ligand>
        <name>Zn(2+)</name>
        <dbReference type="ChEBI" id="CHEBI:29105"/>
        <label>1</label>
    </ligand>
</feature>
<accession>A0A3R8PLP7</accession>
<dbReference type="InterPro" id="IPR005259">
    <property type="entry name" value="PriA"/>
</dbReference>
<feature type="binding site" evidence="8">
    <location>
        <position position="441"/>
    </location>
    <ligand>
        <name>Zn(2+)</name>
        <dbReference type="ChEBI" id="CHEBI:29105"/>
        <label>2</label>
    </ligand>
</feature>
<evidence type="ECO:0000256" key="3">
    <source>
        <dbReference type="ARBA" id="ARBA00022723"/>
    </source>
</evidence>
<dbReference type="Pfam" id="PF17764">
    <property type="entry name" value="PriA_3primeBD"/>
    <property type="match status" value="1"/>
</dbReference>
<dbReference type="RefSeq" id="WP_125174777.1">
    <property type="nucleotide sequence ID" value="NZ_JBHYBO010000013.1"/>
</dbReference>
<dbReference type="GO" id="GO:0008270">
    <property type="term" value="F:zinc ion binding"/>
    <property type="evidence" value="ECO:0007669"/>
    <property type="project" value="UniProtKB-UniRule"/>
</dbReference>
<dbReference type="AlphaFoldDB" id="A0A3R8PLP7"/>
<dbReference type="EMBL" id="PQNQ01000006">
    <property type="protein sequence ID" value="RRQ04851.1"/>
    <property type="molecule type" value="Genomic_DNA"/>
</dbReference>
<comment type="caution">
    <text evidence="8">As this protein does not have any detectable helicase domains, it probably does not have helicase activity.</text>
</comment>
<dbReference type="SUPFAM" id="SSF52540">
    <property type="entry name" value="P-loop containing nucleoside triphosphate hydrolases"/>
    <property type="match status" value="1"/>
</dbReference>
<feature type="binding site" evidence="8">
    <location>
        <position position="419"/>
    </location>
    <ligand>
        <name>Zn(2+)</name>
        <dbReference type="ChEBI" id="CHEBI:29105"/>
        <label>2</label>
    </ligand>
</feature>
<dbReference type="GO" id="GO:0043138">
    <property type="term" value="F:3'-5' DNA helicase activity"/>
    <property type="evidence" value="ECO:0007669"/>
    <property type="project" value="TreeGrafter"/>
</dbReference>
<dbReference type="Gene3D" id="3.40.50.300">
    <property type="entry name" value="P-loop containing nucleotide triphosphate hydrolases"/>
    <property type="match status" value="1"/>
</dbReference>
<dbReference type="Proteomes" id="UP000278422">
    <property type="component" value="Unassembled WGS sequence"/>
</dbReference>
<feature type="binding site" evidence="8">
    <location>
        <position position="407"/>
    </location>
    <ligand>
        <name>Zn(2+)</name>
        <dbReference type="ChEBI" id="CHEBI:29105"/>
        <label>1</label>
    </ligand>
</feature>
<evidence type="ECO:0000256" key="6">
    <source>
        <dbReference type="ARBA" id="ARBA00022840"/>
    </source>
</evidence>
<keyword evidence="7 8" id="KW-0238">DNA-binding</keyword>
<feature type="domain" description="Primosomal protein N' 3' DNA-binding" evidence="9">
    <location>
        <begin position="26"/>
        <end position="119"/>
    </location>
</feature>
<dbReference type="PANTHER" id="PTHR30580:SF0">
    <property type="entry name" value="PRIMOSOMAL PROTEIN N"/>
    <property type="match status" value="1"/>
</dbReference>
<feature type="binding site" evidence="8">
    <location>
        <position position="416"/>
    </location>
    <ligand>
        <name>Zn(2+)</name>
        <dbReference type="ChEBI" id="CHEBI:29105"/>
        <label>2</label>
    </ligand>
</feature>
<sequence>MSPEPAPAPVAVPSGRPVAHVLPLIGVPHLDRGFDYAVPPEMDGDARPGVRVRIRFAGRLVDGIVLDRRRTTSHVGDLAPLRRVLSPAVVVPERLRVLVDTLAERYAGVRSDIIRAAVPPRHAAAEKAGLYGGGAGWEDLYGSLVPVDELTDTAVSAAREGWGRYVHGGAFVDAALAGRAARAAWLPSPREDWALRVAELTAAVAWSGGGVLVVVPTVRDVTRVRDALRTFLSAAQITTMTAGEGPAARYRSHLAVLAGQGRVVVGTRSAALAPVVDLRLIVLTGEAEDALVDPRAPYIHAREVLRLRSAQEGTALVVGDLTRSAEVQRLVEDGELATLRAPRETVTAELPWTQGVEDSATARERDPHAAHSRVPSVAFAALRAALDAGRPGLVSVPRRGYAPSVACATCRTPARCRRCNGPLELPATRPDEPVTPRCRWCGRAEPRFTCTTCGGHGLRMTVVGQDRTVEELGRAFPGVEILASSGARPRERVGDGGRLVVATPGVEPLCPGYGAAVILDPWLTTSRADLRARETALRQWSRVASLVVPRSDGGRVVVAGDATDPTVQQLIRWDPEGAAARELRLREEAGFPPAVVMAAVDGTAETLAQLEEYWQPPEGTEMLGPVTLPPGVRPPAGLAPGEEDLARRMIVRTPTAGAAELGARLRTAQAQRSTHRRTGPLRVVIDPVRIG</sequence>
<evidence type="ECO:0000313" key="11">
    <source>
        <dbReference type="Proteomes" id="UP000278422"/>
    </source>
</evidence>
<comment type="similarity">
    <text evidence="8">Belongs to the helicase family. PriA subfamily.</text>
</comment>
<comment type="subunit">
    <text evidence="8">Component of the replication restart primosome.</text>
</comment>
<keyword evidence="11" id="KW-1185">Reference proteome</keyword>
<keyword evidence="5 8" id="KW-0862">Zinc</keyword>
<feature type="binding site" evidence="8">
    <location>
        <position position="438"/>
    </location>
    <ligand>
        <name>Zn(2+)</name>
        <dbReference type="ChEBI" id="CHEBI:29105"/>
        <label>2</label>
    </ligand>
</feature>
<dbReference type="InterPro" id="IPR042115">
    <property type="entry name" value="PriA_3primeBD_sf"/>
</dbReference>
<proteinExistence type="inferred from homology"/>
<comment type="function">
    <text evidence="8">Initiates the restart of stalled replication forks, which reloads the replicative helicase on sites other than the origin of replication. Recognizes and binds to abandoned replication forks and remodels them to uncover a helicase loading site. Promotes assembly of the primosome at these replication forks.</text>
</comment>
<organism evidence="10 11">
    <name type="scientific">Corynebacterium bovis</name>
    <dbReference type="NCBI Taxonomy" id="36808"/>
    <lineage>
        <taxon>Bacteria</taxon>
        <taxon>Bacillati</taxon>
        <taxon>Actinomycetota</taxon>
        <taxon>Actinomycetes</taxon>
        <taxon>Mycobacteriales</taxon>
        <taxon>Corynebacteriaceae</taxon>
        <taxon>Corynebacterium</taxon>
    </lineage>
</organism>
<gene>
    <name evidence="8" type="primary">priA</name>
    <name evidence="10" type="ORF">CXF42_03505</name>
</gene>
<dbReference type="GO" id="GO:0006269">
    <property type="term" value="P:DNA replication, synthesis of primer"/>
    <property type="evidence" value="ECO:0007669"/>
    <property type="project" value="UniProtKB-KW"/>
</dbReference>